<keyword evidence="3" id="KW-1185">Reference proteome</keyword>
<proteinExistence type="predicted"/>
<dbReference type="Proteomes" id="UP000235786">
    <property type="component" value="Unassembled WGS sequence"/>
</dbReference>
<evidence type="ECO:0000256" key="1">
    <source>
        <dbReference type="SAM" id="Phobius"/>
    </source>
</evidence>
<keyword evidence="1" id="KW-0472">Membrane</keyword>
<name>A0A2J6SDK5_HYAVF</name>
<accession>A0A2J6SDK5</accession>
<gene>
    <name evidence="2" type="ORF">L207DRAFT_18197</name>
</gene>
<organism evidence="2 3">
    <name type="scientific">Hyaloscypha variabilis (strain UAMH 11265 / GT02V1 / F)</name>
    <name type="common">Meliniomyces variabilis</name>
    <dbReference type="NCBI Taxonomy" id="1149755"/>
    <lineage>
        <taxon>Eukaryota</taxon>
        <taxon>Fungi</taxon>
        <taxon>Dikarya</taxon>
        <taxon>Ascomycota</taxon>
        <taxon>Pezizomycotina</taxon>
        <taxon>Leotiomycetes</taxon>
        <taxon>Helotiales</taxon>
        <taxon>Hyaloscyphaceae</taxon>
        <taxon>Hyaloscypha</taxon>
        <taxon>Hyaloscypha variabilis</taxon>
    </lineage>
</organism>
<dbReference type="OrthoDB" id="3509099at2759"/>
<keyword evidence="1" id="KW-1133">Transmembrane helix</keyword>
<protein>
    <submittedName>
        <fullName evidence="2">Uncharacterized protein</fullName>
    </submittedName>
</protein>
<reference evidence="2 3" key="1">
    <citation type="submission" date="2016-04" db="EMBL/GenBank/DDBJ databases">
        <title>A degradative enzymes factory behind the ericoid mycorrhizal symbiosis.</title>
        <authorList>
            <consortium name="DOE Joint Genome Institute"/>
            <person name="Martino E."/>
            <person name="Morin E."/>
            <person name="Grelet G."/>
            <person name="Kuo A."/>
            <person name="Kohler A."/>
            <person name="Daghino S."/>
            <person name="Barry K."/>
            <person name="Choi C."/>
            <person name="Cichocki N."/>
            <person name="Clum A."/>
            <person name="Copeland A."/>
            <person name="Hainaut M."/>
            <person name="Haridas S."/>
            <person name="Labutti K."/>
            <person name="Lindquist E."/>
            <person name="Lipzen A."/>
            <person name="Khouja H.-R."/>
            <person name="Murat C."/>
            <person name="Ohm R."/>
            <person name="Olson A."/>
            <person name="Spatafora J."/>
            <person name="Veneault-Fourrey C."/>
            <person name="Henrissat B."/>
            <person name="Grigoriev I."/>
            <person name="Martin F."/>
            <person name="Perotto S."/>
        </authorList>
    </citation>
    <scope>NUCLEOTIDE SEQUENCE [LARGE SCALE GENOMIC DNA]</scope>
    <source>
        <strain evidence="2 3">F</strain>
    </source>
</reference>
<keyword evidence="1" id="KW-0812">Transmembrane</keyword>
<dbReference type="AlphaFoldDB" id="A0A2J6SDK5"/>
<evidence type="ECO:0000313" key="3">
    <source>
        <dbReference type="Proteomes" id="UP000235786"/>
    </source>
</evidence>
<feature type="transmembrane region" description="Helical" evidence="1">
    <location>
        <begin position="48"/>
        <end position="68"/>
    </location>
</feature>
<dbReference type="EMBL" id="KZ613937">
    <property type="protein sequence ID" value="PMD48853.1"/>
    <property type="molecule type" value="Genomic_DNA"/>
</dbReference>
<sequence length="434" mass="48911">MSANEKQKRDGFPTCIVEAMKSKDAEIRRLRAERQDTFLSVFRDLLSLLDHPSVLIIVACVCFMMWAINHLPTEINQPRVYLDPAHKYNVTITSTAEQLFSLQSQLDVRMTQHNLVMSQNLDNFTSILIDIASDADLATDYILFLSKIIDWGAGHTAEQWQRDADFLVEEAKKLGNVDVSNKVRMKVVAVTHIAVILAAEMADMEHFLRDTSSASNILLNRLGHTLGDELAGYDLCHIGEEGPFDQPISNAPILDLNAPIARLQPKQIIQWSWDQIDKYGNVHRTTGDFTWAQQTIIEIFLQKMNETGNMFLPSTIRFGIGLPDTYPQDLSVFGHDKPKLITFHGLSILDPPISGQKYTCDIMAHFARVDPNAVTREVWTMPGVLQQVVDRQLVGLQSMECWGEDGEKVDVVRHAVTALSKKKLMRKRVTLGGD</sequence>
<evidence type="ECO:0000313" key="2">
    <source>
        <dbReference type="EMBL" id="PMD48853.1"/>
    </source>
</evidence>